<dbReference type="SUPFAM" id="SSF56104">
    <property type="entry name" value="SAICAR synthase-like"/>
    <property type="match status" value="1"/>
</dbReference>
<keyword evidence="4" id="KW-0436">Ligase</keyword>
<dbReference type="FunFam" id="3.30.470.20:FF:000015">
    <property type="entry name" value="Phosphoribosylaminoimidazole-succinocarboxamide synthase"/>
    <property type="match status" value="1"/>
</dbReference>
<dbReference type="OrthoDB" id="9991235at2759"/>
<dbReference type="AlphaFoldDB" id="A0A8J2SXY4"/>
<evidence type="ECO:0000256" key="5">
    <source>
        <dbReference type="ARBA" id="ARBA00022741"/>
    </source>
</evidence>
<comment type="similarity">
    <text evidence="2">Belongs to the SAICAR synthetase family.</text>
</comment>
<feature type="domain" description="SAICAR synthetase/ADE2 N-terminal" evidence="9">
    <location>
        <begin position="45"/>
        <end position="295"/>
    </location>
</feature>
<dbReference type="GO" id="GO:0006189">
    <property type="term" value="P:'de novo' IMP biosynthetic process"/>
    <property type="evidence" value="ECO:0007669"/>
    <property type="project" value="UniProtKB-UniPathway"/>
</dbReference>
<dbReference type="PROSITE" id="PS01058">
    <property type="entry name" value="SAICAR_SYNTHETASE_2"/>
    <property type="match status" value="1"/>
</dbReference>
<comment type="caution">
    <text evidence="10">The sequence shown here is derived from an EMBL/GenBank/DDBJ whole genome shotgun (WGS) entry which is preliminary data.</text>
</comment>
<dbReference type="Pfam" id="PF01259">
    <property type="entry name" value="SAICAR_synt"/>
    <property type="match status" value="1"/>
</dbReference>
<evidence type="ECO:0000313" key="10">
    <source>
        <dbReference type="EMBL" id="CAH0374959.1"/>
    </source>
</evidence>
<evidence type="ECO:0000256" key="7">
    <source>
        <dbReference type="ARBA" id="ARBA00022840"/>
    </source>
</evidence>
<dbReference type="GO" id="GO:0005737">
    <property type="term" value="C:cytoplasm"/>
    <property type="evidence" value="ECO:0007669"/>
    <property type="project" value="TreeGrafter"/>
</dbReference>
<dbReference type="Gene3D" id="3.30.200.20">
    <property type="entry name" value="Phosphorylase Kinase, domain 1"/>
    <property type="match status" value="1"/>
</dbReference>
<accession>A0A8J2SXY4</accession>
<gene>
    <name evidence="10" type="ORF">PECAL_4P22730</name>
</gene>
<dbReference type="HAMAP" id="MF_00137">
    <property type="entry name" value="SAICAR_synth"/>
    <property type="match status" value="1"/>
</dbReference>
<dbReference type="PROSITE" id="PS01057">
    <property type="entry name" value="SAICAR_SYNTHETASE_1"/>
    <property type="match status" value="1"/>
</dbReference>
<evidence type="ECO:0000256" key="8">
    <source>
        <dbReference type="ARBA" id="ARBA00030409"/>
    </source>
</evidence>
<protein>
    <recommendedName>
        <fullName evidence="3">phosphoribosylaminoimidazolesuccinocarboxamide synthase</fullName>
        <ecNumber evidence="3">6.3.2.6</ecNumber>
    </recommendedName>
    <alternativeName>
        <fullName evidence="8">SAICAR synthetase</fullName>
    </alternativeName>
</protein>
<dbReference type="InterPro" id="IPR028923">
    <property type="entry name" value="SAICAR_synt/ADE2_N"/>
</dbReference>
<dbReference type="PANTHER" id="PTHR43700">
    <property type="entry name" value="PHOSPHORIBOSYLAMINOIMIDAZOLE-SUCCINOCARBOXAMIDE SYNTHASE"/>
    <property type="match status" value="1"/>
</dbReference>
<dbReference type="Proteomes" id="UP000789595">
    <property type="component" value="Unassembled WGS sequence"/>
</dbReference>
<dbReference type="NCBIfam" id="NF009251">
    <property type="entry name" value="PRK12607.1"/>
    <property type="match status" value="1"/>
</dbReference>
<evidence type="ECO:0000256" key="2">
    <source>
        <dbReference type="ARBA" id="ARBA00010190"/>
    </source>
</evidence>
<dbReference type="GO" id="GO:0005524">
    <property type="term" value="F:ATP binding"/>
    <property type="evidence" value="ECO:0007669"/>
    <property type="project" value="UniProtKB-KW"/>
</dbReference>
<evidence type="ECO:0000256" key="3">
    <source>
        <dbReference type="ARBA" id="ARBA00012217"/>
    </source>
</evidence>
<sequence length="345" mass="38363">MADTKAAVDAAQERTKAYLPQIQAALDQLKSQSEKPPPLIADAELYTGKVRDVYKPNKFPQHVVLAATGRQSAFDRALATVPFKGAVLNQVSRWWFETTKDICENHVRASPLPDVLVAARCQAFPVEFVVRGYITGSTSTSLWTHYKNGERKYCGLDFPDGLVKNQKLAENVCTPTTKDAEHDEPISGEDIVASGRMTQAQWDECRGKALAIFARGQEIAASRGLVLVDTKFEFGLADDGTCVLIDEVLTPDSSRYWLAHSYEARHAAGQEPENIDKEFLRLWYRERCDPYKDEVIPAAPDELVCELSRRYILLYELITGETFDFQAASAAVDRPAVLAECLAGL</sequence>
<keyword evidence="5" id="KW-0547">Nucleotide-binding</keyword>
<evidence type="ECO:0000259" key="9">
    <source>
        <dbReference type="Pfam" id="PF01259"/>
    </source>
</evidence>
<name>A0A8J2SXY4_9STRA</name>
<reference evidence="10" key="1">
    <citation type="submission" date="2021-11" db="EMBL/GenBank/DDBJ databases">
        <authorList>
            <consortium name="Genoscope - CEA"/>
            <person name="William W."/>
        </authorList>
    </citation>
    <scope>NUCLEOTIDE SEQUENCE</scope>
</reference>
<dbReference type="PANTHER" id="PTHR43700:SF1">
    <property type="entry name" value="PHOSPHORIBOSYLAMINOIMIDAZOLE-SUCCINOCARBOXAMIDE SYNTHASE"/>
    <property type="match status" value="1"/>
</dbReference>
<keyword evidence="11" id="KW-1185">Reference proteome</keyword>
<evidence type="ECO:0000313" key="11">
    <source>
        <dbReference type="Proteomes" id="UP000789595"/>
    </source>
</evidence>
<dbReference type="InterPro" id="IPR018236">
    <property type="entry name" value="SAICAR_synthetase_CS"/>
</dbReference>
<dbReference type="EMBL" id="CAKKNE010000004">
    <property type="protein sequence ID" value="CAH0374959.1"/>
    <property type="molecule type" value="Genomic_DNA"/>
</dbReference>
<dbReference type="GO" id="GO:0004639">
    <property type="term" value="F:phosphoribosylaminoimidazolesuccinocarboxamide synthase activity"/>
    <property type="evidence" value="ECO:0007669"/>
    <property type="project" value="UniProtKB-EC"/>
</dbReference>
<keyword evidence="6" id="KW-0658">Purine biosynthesis</keyword>
<keyword evidence="7" id="KW-0067">ATP-binding</keyword>
<evidence type="ECO:0000256" key="4">
    <source>
        <dbReference type="ARBA" id="ARBA00022598"/>
    </source>
</evidence>
<comment type="pathway">
    <text evidence="1">Purine metabolism; IMP biosynthesis via de novo pathway; 5-amino-1-(5-phospho-D-ribosyl)imidazole-4-carboxamide from 5-amino-1-(5-phospho-D-ribosyl)imidazole-4-carboxylate: step 1/2.</text>
</comment>
<dbReference type="Gene3D" id="3.30.470.20">
    <property type="entry name" value="ATP-grasp fold, B domain"/>
    <property type="match status" value="1"/>
</dbReference>
<dbReference type="CDD" id="cd01414">
    <property type="entry name" value="SAICAR_synt_Sc"/>
    <property type="match status" value="1"/>
</dbReference>
<proteinExistence type="inferred from homology"/>
<evidence type="ECO:0000256" key="6">
    <source>
        <dbReference type="ARBA" id="ARBA00022755"/>
    </source>
</evidence>
<organism evidence="10 11">
    <name type="scientific">Pelagomonas calceolata</name>
    <dbReference type="NCBI Taxonomy" id="35677"/>
    <lineage>
        <taxon>Eukaryota</taxon>
        <taxon>Sar</taxon>
        <taxon>Stramenopiles</taxon>
        <taxon>Ochrophyta</taxon>
        <taxon>Pelagophyceae</taxon>
        <taxon>Pelagomonadales</taxon>
        <taxon>Pelagomonadaceae</taxon>
        <taxon>Pelagomonas</taxon>
    </lineage>
</organism>
<dbReference type="UniPathway" id="UPA00074">
    <property type="reaction ID" value="UER00131"/>
</dbReference>
<dbReference type="EC" id="6.3.2.6" evidence="3"/>
<evidence type="ECO:0000256" key="1">
    <source>
        <dbReference type="ARBA" id="ARBA00004672"/>
    </source>
</evidence>